<dbReference type="InterPro" id="IPR003439">
    <property type="entry name" value="ABC_transporter-like_ATP-bd"/>
</dbReference>
<accession>C0CK93</accession>
<dbReference type="eggNOG" id="COG1122">
    <property type="taxonomic scope" value="Bacteria"/>
</dbReference>
<dbReference type="GO" id="GO:0042626">
    <property type="term" value="F:ATPase-coupled transmembrane transporter activity"/>
    <property type="evidence" value="ECO:0007669"/>
    <property type="project" value="TreeGrafter"/>
</dbReference>
<dbReference type="PROSITE" id="PS50893">
    <property type="entry name" value="ABC_TRANSPORTER_2"/>
    <property type="match status" value="1"/>
</dbReference>
<evidence type="ECO:0000256" key="5">
    <source>
        <dbReference type="ARBA" id="ARBA00022840"/>
    </source>
</evidence>
<dbReference type="Proteomes" id="UP000003100">
    <property type="component" value="Unassembled WGS sequence"/>
</dbReference>
<dbReference type="InterPro" id="IPR030946">
    <property type="entry name" value="EcfA2"/>
</dbReference>
<keyword evidence="6" id="KW-1278">Translocase</keyword>
<dbReference type="InterPro" id="IPR027417">
    <property type="entry name" value="P-loop_NTPase"/>
</dbReference>
<protein>
    <recommendedName>
        <fullName evidence="8">Energy-coupling factor transporter ATP-binding protein EcfA2</fullName>
        <ecNumber evidence="8">7.-.-.-</ecNumber>
    </recommendedName>
</protein>
<evidence type="ECO:0000256" key="4">
    <source>
        <dbReference type="ARBA" id="ARBA00022741"/>
    </source>
</evidence>
<keyword evidence="4 8" id="KW-0547">Nucleotide-binding</keyword>
<keyword evidence="2 8" id="KW-0813">Transport</keyword>
<dbReference type="GO" id="GO:0043190">
    <property type="term" value="C:ATP-binding cassette (ABC) transporter complex"/>
    <property type="evidence" value="ECO:0007669"/>
    <property type="project" value="TreeGrafter"/>
</dbReference>
<dbReference type="PANTHER" id="PTHR43553">
    <property type="entry name" value="HEAVY METAL TRANSPORTER"/>
    <property type="match status" value="1"/>
</dbReference>
<evidence type="ECO:0000259" key="9">
    <source>
        <dbReference type="PROSITE" id="PS50893"/>
    </source>
</evidence>
<name>C0CK93_BLAHS</name>
<sequence length="291" mass="32596">MSIKLENVYYTYSPGTAYEIHALENVNLTIPDGQFIGMIGHTGSGKSTLIQHFNGLIRPTQGKVLYNGEDIWGEKYNLKKLRSEVGLVFQYPEHQLFEVDVLTDVCFGPKNQGLGQEEAEREAIRALEQVGLSEKYFKRSPFELSGGQKKRVAIAGVLAMNPKILILDEPTAGLDPRGRDEILDQIAQLHETRGISIVLVSHSMEDIAKYVERIIVMDRGKVAFDDVPKEVFAHYRELEQMGLAAPQITYIMHALREKGMDVDVTATTVEEAKISILKAVHRSEKGQKLSN</sequence>
<dbReference type="HOGENOM" id="CLU_000604_1_22_9"/>
<dbReference type="PANTHER" id="PTHR43553:SF27">
    <property type="entry name" value="ENERGY-COUPLING FACTOR TRANSPORTER ATP-BINDING PROTEIN ECFA2"/>
    <property type="match status" value="1"/>
</dbReference>
<evidence type="ECO:0000256" key="2">
    <source>
        <dbReference type="ARBA" id="ARBA00022448"/>
    </source>
</evidence>
<dbReference type="CDD" id="cd03225">
    <property type="entry name" value="ABC_cobalt_CbiO_domain1"/>
    <property type="match status" value="1"/>
</dbReference>
<feature type="domain" description="ABC transporter" evidence="9">
    <location>
        <begin position="3"/>
        <end position="244"/>
    </location>
</feature>
<dbReference type="Pfam" id="PF00005">
    <property type="entry name" value="ABC_tran"/>
    <property type="match status" value="1"/>
</dbReference>
<dbReference type="PATRIC" id="fig|476272.21.peg.2611"/>
<dbReference type="EMBL" id="ACBZ01000061">
    <property type="protein sequence ID" value="EEG49804.1"/>
    <property type="molecule type" value="Genomic_DNA"/>
</dbReference>
<dbReference type="GO" id="GO:0005524">
    <property type="term" value="F:ATP binding"/>
    <property type="evidence" value="ECO:0007669"/>
    <property type="project" value="UniProtKB-UniRule"/>
</dbReference>
<dbReference type="InterPro" id="IPR003593">
    <property type="entry name" value="AAA+_ATPase"/>
</dbReference>
<comment type="function">
    <text evidence="8">ATP-binding (A) component of a common energy-coupling factor (ECF) ABC-transporter complex.</text>
</comment>
<evidence type="ECO:0000256" key="6">
    <source>
        <dbReference type="ARBA" id="ARBA00022967"/>
    </source>
</evidence>
<evidence type="ECO:0000256" key="7">
    <source>
        <dbReference type="ARBA" id="ARBA00023136"/>
    </source>
</evidence>
<keyword evidence="7 8" id="KW-0472">Membrane</keyword>
<evidence type="ECO:0000313" key="10">
    <source>
        <dbReference type="EMBL" id="EEG49804.1"/>
    </source>
</evidence>
<reference evidence="10 11" key="1">
    <citation type="submission" date="2009-01" db="EMBL/GenBank/DDBJ databases">
        <authorList>
            <person name="Fulton L."/>
            <person name="Clifton S."/>
            <person name="Fulton B."/>
            <person name="Xu J."/>
            <person name="Minx P."/>
            <person name="Pepin K.H."/>
            <person name="Johnson M."/>
            <person name="Bhonagiri V."/>
            <person name="Nash W.E."/>
            <person name="Mardis E.R."/>
            <person name="Wilson R.K."/>
        </authorList>
    </citation>
    <scope>NUCLEOTIDE SEQUENCE [LARGE SCALE GENOMIC DNA]</scope>
    <source>
        <strain evidence="11">DSM 10507 / JCM 14656 / S5a33</strain>
    </source>
</reference>
<dbReference type="Gene3D" id="3.40.50.300">
    <property type="entry name" value="P-loop containing nucleotide triphosphate hydrolases"/>
    <property type="match status" value="1"/>
</dbReference>
<proteinExistence type="inferred from homology"/>
<dbReference type="NCBIfam" id="NF010158">
    <property type="entry name" value="PRK13637.1"/>
    <property type="match status" value="1"/>
</dbReference>
<comment type="subunit">
    <text evidence="8">Forms a stable energy-coupling factor (ECF) transporter complex composed of 2 membrane-embedded substrate-binding proteins (S component), 2 ATP-binding proteins (A component) and 2 transmembrane proteins (T component).</text>
</comment>
<keyword evidence="3 8" id="KW-1003">Cell membrane</keyword>
<dbReference type="RefSeq" id="WP_005947238.1">
    <property type="nucleotide sequence ID" value="NZ_CP136423.1"/>
</dbReference>
<dbReference type="GeneID" id="86820519"/>
<evidence type="ECO:0000256" key="3">
    <source>
        <dbReference type="ARBA" id="ARBA00022475"/>
    </source>
</evidence>
<dbReference type="AlphaFoldDB" id="C0CK93"/>
<dbReference type="SMART" id="SM00382">
    <property type="entry name" value="AAA"/>
    <property type="match status" value="1"/>
</dbReference>
<organism evidence="10 11">
    <name type="scientific">Blautia hydrogenotrophica (strain DSM 10507 / JCM 14656 / S5a33)</name>
    <name type="common">Ruminococcus hydrogenotrophicus</name>
    <dbReference type="NCBI Taxonomy" id="476272"/>
    <lineage>
        <taxon>Bacteria</taxon>
        <taxon>Bacillati</taxon>
        <taxon>Bacillota</taxon>
        <taxon>Clostridia</taxon>
        <taxon>Lachnospirales</taxon>
        <taxon>Lachnospiraceae</taxon>
        <taxon>Blautia</taxon>
    </lineage>
</organism>
<dbReference type="SUPFAM" id="SSF52540">
    <property type="entry name" value="P-loop containing nucleoside triphosphate hydrolases"/>
    <property type="match status" value="1"/>
</dbReference>
<evidence type="ECO:0000313" key="11">
    <source>
        <dbReference type="Proteomes" id="UP000003100"/>
    </source>
</evidence>
<keyword evidence="5 8" id="KW-0067">ATP-binding</keyword>
<gene>
    <name evidence="10" type="ORF">RUMHYD_01263</name>
</gene>
<dbReference type="EC" id="7.-.-.-" evidence="8"/>
<dbReference type="GO" id="GO:0016887">
    <property type="term" value="F:ATP hydrolysis activity"/>
    <property type="evidence" value="ECO:0007669"/>
    <property type="project" value="InterPro"/>
</dbReference>
<comment type="similarity">
    <text evidence="8">Belongs to the ABC transporter superfamily. Energy-coupling factor EcfA family.</text>
</comment>
<dbReference type="PROSITE" id="PS00211">
    <property type="entry name" value="ABC_TRANSPORTER_1"/>
    <property type="match status" value="1"/>
</dbReference>
<dbReference type="FunFam" id="3.40.50.300:FF:000224">
    <property type="entry name" value="Energy-coupling factor transporter ATP-binding protein EcfA"/>
    <property type="match status" value="1"/>
</dbReference>
<reference evidence="10 11" key="2">
    <citation type="submission" date="2009-02" db="EMBL/GenBank/DDBJ databases">
        <title>Draft genome sequence of Blautia hydrogenotrophica DSM 10507 (Ruminococcus hydrogenotrophicus DSM 10507).</title>
        <authorList>
            <person name="Sudarsanam P."/>
            <person name="Ley R."/>
            <person name="Guruge J."/>
            <person name="Turnbaugh P.J."/>
            <person name="Mahowald M."/>
            <person name="Liep D."/>
            <person name="Gordon J."/>
        </authorList>
    </citation>
    <scope>NUCLEOTIDE SEQUENCE [LARGE SCALE GENOMIC DNA]</scope>
    <source>
        <strain evidence="11">DSM 10507 / JCM 14656 / S5a33</strain>
    </source>
</reference>
<keyword evidence="11" id="KW-1185">Reference proteome</keyword>
<evidence type="ECO:0000256" key="1">
    <source>
        <dbReference type="ARBA" id="ARBA00004202"/>
    </source>
</evidence>
<dbReference type="InterPro" id="IPR050095">
    <property type="entry name" value="ECF_ABC_transporter_ATP-bd"/>
</dbReference>
<evidence type="ECO:0000256" key="8">
    <source>
        <dbReference type="RuleBase" id="RU365104"/>
    </source>
</evidence>
<dbReference type="InterPro" id="IPR015856">
    <property type="entry name" value="ABC_transpr_CbiO/EcfA_su"/>
</dbReference>
<dbReference type="InterPro" id="IPR017871">
    <property type="entry name" value="ABC_transporter-like_CS"/>
</dbReference>
<comment type="subcellular location">
    <subcellularLocation>
        <location evidence="1 8">Cell membrane</location>
        <topology evidence="1 8">Peripheral membrane protein</topology>
    </subcellularLocation>
</comment>
<dbReference type="NCBIfam" id="TIGR04521">
    <property type="entry name" value="ECF_ATPase_2"/>
    <property type="match status" value="1"/>
</dbReference>